<reference evidence="6 7" key="1">
    <citation type="submission" date="2017-05" db="EMBL/GenBank/DDBJ databases">
        <title>Vagococcus spp. assemblies.</title>
        <authorList>
            <person name="Gulvik C.A."/>
        </authorList>
    </citation>
    <scope>NUCLEOTIDE SEQUENCE [LARGE SCALE GENOMIC DNA]</scope>
    <source>
        <strain evidence="6 7">CCUG 51432</strain>
    </source>
</reference>
<evidence type="ECO:0000313" key="7">
    <source>
        <dbReference type="Proteomes" id="UP000287605"/>
    </source>
</evidence>
<evidence type="ECO:0000256" key="1">
    <source>
        <dbReference type="ARBA" id="ARBA00002190"/>
    </source>
</evidence>
<keyword evidence="5" id="KW-0233">DNA recombination</keyword>
<dbReference type="RefSeq" id="WP_126807086.1">
    <property type="nucleotide sequence ID" value="NZ_NGKA01000002.1"/>
</dbReference>
<dbReference type="GO" id="GO:0003677">
    <property type="term" value="F:DNA binding"/>
    <property type="evidence" value="ECO:0007669"/>
    <property type="project" value="UniProtKB-KW"/>
</dbReference>
<sequence length="61" mass="7080">MRVPRTLDGKFTSDLFERYQHSKQAMVLEIIEMVISSISMRKVTEASEIIIDCQTVSKFLE</sequence>
<comment type="similarity">
    <text evidence="2">Belongs to the transposase mutator family.</text>
</comment>
<gene>
    <name evidence="6" type="ORF">CBF29_01920</name>
</gene>
<proteinExistence type="inferred from homology"/>
<evidence type="ECO:0000256" key="2">
    <source>
        <dbReference type="ARBA" id="ARBA00010961"/>
    </source>
</evidence>
<keyword evidence="3" id="KW-0815">Transposition</keyword>
<dbReference type="GO" id="GO:0004803">
    <property type="term" value="F:transposase activity"/>
    <property type="evidence" value="ECO:0007669"/>
    <property type="project" value="InterPro"/>
</dbReference>
<dbReference type="Pfam" id="PF00872">
    <property type="entry name" value="Transposase_mut"/>
    <property type="match status" value="1"/>
</dbReference>
<evidence type="ECO:0000256" key="3">
    <source>
        <dbReference type="ARBA" id="ARBA00022578"/>
    </source>
</evidence>
<evidence type="ECO:0000256" key="5">
    <source>
        <dbReference type="ARBA" id="ARBA00023172"/>
    </source>
</evidence>
<dbReference type="GO" id="GO:0006313">
    <property type="term" value="P:DNA transposition"/>
    <property type="evidence" value="ECO:0007669"/>
    <property type="project" value="InterPro"/>
</dbReference>
<comment type="function">
    <text evidence="1">Required for the transposition of the insertion element.</text>
</comment>
<dbReference type="Proteomes" id="UP000287605">
    <property type="component" value="Unassembled WGS sequence"/>
</dbReference>
<evidence type="ECO:0000256" key="4">
    <source>
        <dbReference type="ARBA" id="ARBA00023125"/>
    </source>
</evidence>
<comment type="caution">
    <text evidence="6">The sequence shown here is derived from an EMBL/GenBank/DDBJ whole genome shotgun (WGS) entry which is preliminary data.</text>
</comment>
<protein>
    <recommendedName>
        <fullName evidence="8">Transposase</fullName>
    </recommendedName>
</protein>
<organism evidence="6 7">
    <name type="scientific">Vagococcus elongatus</name>
    <dbReference type="NCBI Taxonomy" id="180344"/>
    <lineage>
        <taxon>Bacteria</taxon>
        <taxon>Bacillati</taxon>
        <taxon>Bacillota</taxon>
        <taxon>Bacilli</taxon>
        <taxon>Lactobacillales</taxon>
        <taxon>Enterococcaceae</taxon>
        <taxon>Vagococcus</taxon>
    </lineage>
</organism>
<keyword evidence="4" id="KW-0238">DNA-binding</keyword>
<dbReference type="InterPro" id="IPR001207">
    <property type="entry name" value="Transposase_mutator"/>
</dbReference>
<dbReference type="AlphaFoldDB" id="A0A430B4H8"/>
<dbReference type="EMBL" id="NGKA01000002">
    <property type="protein sequence ID" value="RSU15112.1"/>
    <property type="molecule type" value="Genomic_DNA"/>
</dbReference>
<accession>A0A430B4H8</accession>
<evidence type="ECO:0000313" key="6">
    <source>
        <dbReference type="EMBL" id="RSU15112.1"/>
    </source>
</evidence>
<evidence type="ECO:0008006" key="8">
    <source>
        <dbReference type="Google" id="ProtNLM"/>
    </source>
</evidence>
<name>A0A430B4H8_9ENTE</name>
<keyword evidence="7" id="KW-1185">Reference proteome</keyword>